<dbReference type="Proteomes" id="UP000007151">
    <property type="component" value="Unassembled WGS sequence"/>
</dbReference>
<comment type="caution">
    <text evidence="2">The sequence shown here is derived from an EMBL/GenBank/DDBJ whole genome shotgun (WGS) entry which is preliminary data.</text>
</comment>
<protein>
    <submittedName>
        <fullName evidence="2">Uncharacterized protein</fullName>
    </submittedName>
</protein>
<feature type="region of interest" description="Disordered" evidence="1">
    <location>
        <begin position="25"/>
        <end position="49"/>
    </location>
</feature>
<dbReference type="KEGG" id="dpl:KGM_211297"/>
<evidence type="ECO:0000313" key="2">
    <source>
        <dbReference type="EMBL" id="OWR54289.1"/>
    </source>
</evidence>
<sequence length="108" mass="11943">MKHVKNLYPASSEARLFGNNRSKHNDIIAGGAGPGRMRGFDGQGRGRDSAARRRGYILNAQLTPRVHPQGITTRRKGAMRCANGKERVGIHRVNMCVPARREPVPVMQ</sequence>
<reference evidence="2 3" key="1">
    <citation type="journal article" date="2011" name="Cell">
        <title>The monarch butterfly genome yields insights into long-distance migration.</title>
        <authorList>
            <person name="Zhan S."/>
            <person name="Merlin C."/>
            <person name="Boore J.L."/>
            <person name="Reppert S.M."/>
        </authorList>
    </citation>
    <scope>NUCLEOTIDE SEQUENCE [LARGE SCALE GENOMIC DNA]</scope>
    <source>
        <strain evidence="2">F-2</strain>
    </source>
</reference>
<dbReference type="EMBL" id="AGBW02008026">
    <property type="protein sequence ID" value="OWR54289.1"/>
    <property type="molecule type" value="Genomic_DNA"/>
</dbReference>
<evidence type="ECO:0000313" key="3">
    <source>
        <dbReference type="Proteomes" id="UP000007151"/>
    </source>
</evidence>
<keyword evidence="3" id="KW-1185">Reference proteome</keyword>
<gene>
    <name evidence="2" type="ORF">KGM_211297</name>
</gene>
<dbReference type="AlphaFoldDB" id="A0A212FKR8"/>
<organism evidence="2 3">
    <name type="scientific">Danaus plexippus plexippus</name>
    <dbReference type="NCBI Taxonomy" id="278856"/>
    <lineage>
        <taxon>Eukaryota</taxon>
        <taxon>Metazoa</taxon>
        <taxon>Ecdysozoa</taxon>
        <taxon>Arthropoda</taxon>
        <taxon>Hexapoda</taxon>
        <taxon>Insecta</taxon>
        <taxon>Pterygota</taxon>
        <taxon>Neoptera</taxon>
        <taxon>Endopterygota</taxon>
        <taxon>Lepidoptera</taxon>
        <taxon>Glossata</taxon>
        <taxon>Ditrysia</taxon>
        <taxon>Papilionoidea</taxon>
        <taxon>Nymphalidae</taxon>
        <taxon>Danainae</taxon>
        <taxon>Danaini</taxon>
        <taxon>Danaina</taxon>
        <taxon>Danaus</taxon>
        <taxon>Danaus</taxon>
    </lineage>
</organism>
<name>A0A212FKR8_DANPL</name>
<proteinExistence type="predicted"/>
<accession>A0A212FKR8</accession>
<evidence type="ECO:0000256" key="1">
    <source>
        <dbReference type="SAM" id="MobiDB-lite"/>
    </source>
</evidence>
<dbReference type="InParanoid" id="A0A212FKR8"/>